<dbReference type="GO" id="GO:0008270">
    <property type="term" value="F:zinc ion binding"/>
    <property type="evidence" value="ECO:0007669"/>
    <property type="project" value="UniProtKB-KW"/>
</dbReference>
<feature type="region of interest" description="Disordered" evidence="2">
    <location>
        <begin position="252"/>
        <end position="313"/>
    </location>
</feature>
<keyword evidence="1" id="KW-0479">Metal-binding</keyword>
<dbReference type="EMBL" id="VAHF01000013">
    <property type="protein sequence ID" value="TXG48193.1"/>
    <property type="molecule type" value="Genomic_DNA"/>
</dbReference>
<keyword evidence="1" id="KW-0863">Zinc-finger</keyword>
<feature type="compositionally biased region" description="Polar residues" evidence="2">
    <location>
        <begin position="283"/>
        <end position="313"/>
    </location>
</feature>
<proteinExistence type="predicted"/>
<dbReference type="GO" id="GO:0003676">
    <property type="term" value="F:nucleic acid binding"/>
    <property type="evidence" value="ECO:0007669"/>
    <property type="project" value="InterPro"/>
</dbReference>
<evidence type="ECO:0000259" key="3">
    <source>
        <dbReference type="PROSITE" id="PS50158"/>
    </source>
</evidence>
<name>A0A5C7GU64_9ROSI</name>
<dbReference type="InterPro" id="IPR040256">
    <property type="entry name" value="At4g02000-like"/>
</dbReference>
<dbReference type="PROSITE" id="PS50158">
    <property type="entry name" value="ZF_CCHC"/>
    <property type="match status" value="1"/>
</dbReference>
<dbReference type="PANTHER" id="PTHR31286">
    <property type="entry name" value="GLYCINE-RICH CELL WALL STRUCTURAL PROTEIN 1.8-LIKE"/>
    <property type="match status" value="1"/>
</dbReference>
<gene>
    <name evidence="4" type="ORF">EZV62_027487</name>
</gene>
<evidence type="ECO:0000256" key="1">
    <source>
        <dbReference type="PROSITE-ProRule" id="PRU00047"/>
    </source>
</evidence>
<dbReference type="AlphaFoldDB" id="A0A5C7GU64"/>
<comment type="caution">
    <text evidence="4">The sequence shown here is derived from an EMBL/GenBank/DDBJ whole genome shotgun (WGS) entry which is preliminary data.</text>
</comment>
<evidence type="ECO:0000256" key="2">
    <source>
        <dbReference type="SAM" id="MobiDB-lite"/>
    </source>
</evidence>
<dbReference type="InterPro" id="IPR001878">
    <property type="entry name" value="Znf_CCHC"/>
</dbReference>
<sequence>MSEAEITQLYENLSLEDEDAAVHEITEDYIQDGDEDVDRCLVGKVLTGKKVNREAFKGLIEQIWNQFGQVEVELVGENTFMFHFTNKEYRNKVWNRGPWLFGKSLIVLEKPKGPGDITKLKFNQADFWVQIHDIPIMCMNQRTTKWLAEYIGEVVEIPTESRECWGKYVRVKVQVDITKPLKRWLRIKLGKYEEITMVALKYERLPDFCFACGRIGHSVRECLDEDAKRAALDGQQTKFGSWMRATPIDKSKTKSISLTTGSSSERGRSVEGSRELEGDGSLSMRSGNVAPQKSRSDSVSQVAAEKTTTSENH</sequence>
<reference evidence="5" key="1">
    <citation type="journal article" date="2019" name="Gigascience">
        <title>De novo genome assembly of the endangered Acer yangbiense, a plant species with extremely small populations endemic to Yunnan Province, China.</title>
        <authorList>
            <person name="Yang J."/>
            <person name="Wariss H.M."/>
            <person name="Tao L."/>
            <person name="Zhang R."/>
            <person name="Yun Q."/>
            <person name="Hollingsworth P."/>
            <person name="Dao Z."/>
            <person name="Luo G."/>
            <person name="Guo H."/>
            <person name="Ma Y."/>
            <person name="Sun W."/>
        </authorList>
    </citation>
    <scope>NUCLEOTIDE SEQUENCE [LARGE SCALE GENOMIC DNA]</scope>
    <source>
        <strain evidence="5">cv. Malutang</strain>
    </source>
</reference>
<dbReference type="Pfam" id="PF14392">
    <property type="entry name" value="zf-CCHC_4"/>
    <property type="match status" value="1"/>
</dbReference>
<feature type="domain" description="CCHC-type" evidence="3">
    <location>
        <begin position="209"/>
        <end position="222"/>
    </location>
</feature>
<keyword evidence="1" id="KW-0862">Zinc</keyword>
<evidence type="ECO:0000313" key="4">
    <source>
        <dbReference type="EMBL" id="TXG48193.1"/>
    </source>
</evidence>
<keyword evidence="5" id="KW-1185">Reference proteome</keyword>
<dbReference type="InterPro" id="IPR025558">
    <property type="entry name" value="DUF4283"/>
</dbReference>
<evidence type="ECO:0000313" key="5">
    <source>
        <dbReference type="Proteomes" id="UP000323000"/>
    </source>
</evidence>
<dbReference type="OrthoDB" id="1750606at2759"/>
<organism evidence="4 5">
    <name type="scientific">Acer yangbiense</name>
    <dbReference type="NCBI Taxonomy" id="1000413"/>
    <lineage>
        <taxon>Eukaryota</taxon>
        <taxon>Viridiplantae</taxon>
        <taxon>Streptophyta</taxon>
        <taxon>Embryophyta</taxon>
        <taxon>Tracheophyta</taxon>
        <taxon>Spermatophyta</taxon>
        <taxon>Magnoliopsida</taxon>
        <taxon>eudicotyledons</taxon>
        <taxon>Gunneridae</taxon>
        <taxon>Pentapetalae</taxon>
        <taxon>rosids</taxon>
        <taxon>malvids</taxon>
        <taxon>Sapindales</taxon>
        <taxon>Sapindaceae</taxon>
        <taxon>Hippocastanoideae</taxon>
        <taxon>Acereae</taxon>
        <taxon>Acer</taxon>
    </lineage>
</organism>
<accession>A0A5C7GU64</accession>
<dbReference type="Pfam" id="PF14111">
    <property type="entry name" value="DUF4283"/>
    <property type="match status" value="1"/>
</dbReference>
<dbReference type="PANTHER" id="PTHR31286:SF167">
    <property type="entry name" value="OS09G0268800 PROTEIN"/>
    <property type="match status" value="1"/>
</dbReference>
<dbReference type="Proteomes" id="UP000323000">
    <property type="component" value="Chromosome 13"/>
</dbReference>
<protein>
    <recommendedName>
        <fullName evidence="3">CCHC-type domain-containing protein</fullName>
    </recommendedName>
</protein>
<feature type="compositionally biased region" description="Basic and acidic residues" evidence="2">
    <location>
        <begin position="265"/>
        <end position="277"/>
    </location>
</feature>
<dbReference type="InterPro" id="IPR025836">
    <property type="entry name" value="Zn_knuckle_CX2CX4HX4C"/>
</dbReference>